<gene>
    <name evidence="1" type="ORF">SAMN05421882_10992</name>
</gene>
<organism evidence="1 2">
    <name type="scientific">Nitrosomonas communis</name>
    <dbReference type="NCBI Taxonomy" id="44574"/>
    <lineage>
        <taxon>Bacteria</taxon>
        <taxon>Pseudomonadati</taxon>
        <taxon>Pseudomonadota</taxon>
        <taxon>Betaproteobacteria</taxon>
        <taxon>Nitrosomonadales</taxon>
        <taxon>Nitrosomonadaceae</taxon>
        <taxon>Nitrosomonas</taxon>
    </lineage>
</organism>
<dbReference type="EMBL" id="FNNH01000099">
    <property type="protein sequence ID" value="SDX21954.1"/>
    <property type="molecule type" value="Genomic_DNA"/>
</dbReference>
<sequence>MSGMSTDQAVKNKSSILVPAGLLCFLENQGRSLRKITRIGTGQCFL</sequence>
<reference evidence="1 2" key="1">
    <citation type="submission" date="2016-10" db="EMBL/GenBank/DDBJ databases">
        <authorList>
            <person name="de Groot N.N."/>
        </authorList>
    </citation>
    <scope>NUCLEOTIDE SEQUENCE [LARGE SCALE GENOMIC DNA]</scope>
    <source>
        <strain evidence="1 2">Nm110</strain>
    </source>
</reference>
<dbReference type="Proteomes" id="UP000183454">
    <property type="component" value="Unassembled WGS sequence"/>
</dbReference>
<dbReference type="AlphaFoldDB" id="A0A1H2ZYF3"/>
<accession>A0A1H2ZYF3</accession>
<proteinExistence type="predicted"/>
<evidence type="ECO:0000313" key="1">
    <source>
        <dbReference type="EMBL" id="SDX21954.1"/>
    </source>
</evidence>
<name>A0A1H2ZYF3_9PROT</name>
<evidence type="ECO:0000313" key="2">
    <source>
        <dbReference type="Proteomes" id="UP000183454"/>
    </source>
</evidence>
<protein>
    <submittedName>
        <fullName evidence="1">Uncharacterized protein</fullName>
    </submittedName>
</protein>